<evidence type="ECO:0000256" key="2">
    <source>
        <dbReference type="SAM" id="Coils"/>
    </source>
</evidence>
<dbReference type="InterPro" id="IPR008936">
    <property type="entry name" value="Rho_GTPase_activation_prot"/>
</dbReference>
<dbReference type="Proteomes" id="UP000011083">
    <property type="component" value="Unassembled WGS sequence"/>
</dbReference>
<dbReference type="SUPFAM" id="SSF48350">
    <property type="entry name" value="GTPase activation domain, GAP"/>
    <property type="match status" value="1"/>
</dbReference>
<evidence type="ECO:0000256" key="1">
    <source>
        <dbReference type="ARBA" id="ARBA00022468"/>
    </source>
</evidence>
<dbReference type="KEGG" id="acan:ACA1_296290"/>
<dbReference type="GO" id="GO:0005737">
    <property type="term" value="C:cytoplasm"/>
    <property type="evidence" value="ECO:0007669"/>
    <property type="project" value="InterPro"/>
</dbReference>
<dbReference type="CDD" id="cd04519">
    <property type="entry name" value="RasGAP"/>
    <property type="match status" value="1"/>
</dbReference>
<evidence type="ECO:0000313" key="5">
    <source>
        <dbReference type="Proteomes" id="UP000011083"/>
    </source>
</evidence>
<dbReference type="OrthoDB" id="14138at2759"/>
<dbReference type="InterPro" id="IPR001936">
    <property type="entry name" value="RasGAP_dom"/>
</dbReference>
<protein>
    <submittedName>
        <fullName evidence="4">Ras GTPase activation domain containing protein</fullName>
    </submittedName>
</protein>
<gene>
    <name evidence="4" type="ORF">ACA1_296290</name>
</gene>
<dbReference type="Gene3D" id="1.20.1270.60">
    <property type="entry name" value="Arfaptin homology (AH) domain/BAR domain"/>
    <property type="match status" value="1"/>
</dbReference>
<dbReference type="Gene3D" id="1.10.506.10">
    <property type="entry name" value="GTPase Activation - p120gap, domain 1"/>
    <property type="match status" value="2"/>
</dbReference>
<dbReference type="Pfam" id="PF16746">
    <property type="entry name" value="BAR_3"/>
    <property type="match status" value="1"/>
</dbReference>
<evidence type="ECO:0000259" key="3">
    <source>
        <dbReference type="PROSITE" id="PS50018"/>
    </source>
</evidence>
<dbReference type="PANTHER" id="PTHR10194">
    <property type="entry name" value="RAS GTPASE-ACTIVATING PROTEINS"/>
    <property type="match status" value="1"/>
</dbReference>
<dbReference type="AlphaFoldDB" id="L8HMB5"/>
<dbReference type="GeneID" id="14926591"/>
<dbReference type="CDD" id="cd07307">
    <property type="entry name" value="BAR"/>
    <property type="match status" value="1"/>
</dbReference>
<proteinExistence type="predicted"/>
<dbReference type="InterPro" id="IPR004148">
    <property type="entry name" value="BAR_dom"/>
</dbReference>
<dbReference type="PANTHER" id="PTHR10194:SF60">
    <property type="entry name" value="RAS GTPASE-ACTIVATING PROTEIN RASKOL"/>
    <property type="match status" value="1"/>
</dbReference>
<dbReference type="GO" id="GO:0005096">
    <property type="term" value="F:GTPase activator activity"/>
    <property type="evidence" value="ECO:0007669"/>
    <property type="project" value="UniProtKB-KW"/>
</dbReference>
<organism evidence="4 5">
    <name type="scientific">Acanthamoeba castellanii (strain ATCC 30010 / Neff)</name>
    <dbReference type="NCBI Taxonomy" id="1257118"/>
    <lineage>
        <taxon>Eukaryota</taxon>
        <taxon>Amoebozoa</taxon>
        <taxon>Discosea</taxon>
        <taxon>Longamoebia</taxon>
        <taxon>Centramoebida</taxon>
        <taxon>Acanthamoebidae</taxon>
        <taxon>Acanthamoeba</taxon>
    </lineage>
</organism>
<keyword evidence="5" id="KW-1185">Reference proteome</keyword>
<dbReference type="EMBL" id="KB007805">
    <property type="protein sequence ID" value="ELR25531.1"/>
    <property type="molecule type" value="Genomic_DNA"/>
</dbReference>
<name>L8HMB5_ACACF</name>
<dbReference type="InterPro" id="IPR039360">
    <property type="entry name" value="Ras_GTPase"/>
</dbReference>
<sequence>MKPAKKKLVPNTSSVTERWKKKVAIKKTKILQAIAVSENSGYTTEFKGNNERIKELEKSYNEAARLARALMRDEQSYASASLAMGEQLSAIGAPEKLKSIAGPALVQFAGVQTTLGQAREEFCKEAMSYVNAIERFTKEEITLARRAKQRFRESRIQFDTASSQLQSQLSSKTDKPLELFSAYTHYHYAKRKYNRRLIEASNRLSDAIEMKEFVVLEHYVQYMRAQLEHLRAAYQHLYNLDSYITELQMYIHKQREQSAEQKAQKEELKRQRAILAEQNKYRPLVELLANPDLAVVGAICVSAGADQAQTLETLVQILDAYKLTLPIIYIGITKEVSETDTAATLFRGNTTATKLMTAFTRLTGRPYMLATLQSLMNEFMASNDGYEVFATPLQPRGVHTDR</sequence>
<dbReference type="VEuPathDB" id="AmoebaDB:ACA1_296290"/>
<dbReference type="InterPro" id="IPR027267">
    <property type="entry name" value="AH/BAR_dom_sf"/>
</dbReference>
<feature type="domain" description="Ras-GAP" evidence="3">
    <location>
        <begin position="306"/>
        <end position="402"/>
    </location>
</feature>
<keyword evidence="2" id="KW-0175">Coiled coil</keyword>
<accession>L8HMB5</accession>
<dbReference type="SUPFAM" id="SSF103657">
    <property type="entry name" value="BAR/IMD domain-like"/>
    <property type="match status" value="1"/>
</dbReference>
<feature type="coiled-coil region" evidence="2">
    <location>
        <begin position="251"/>
        <end position="278"/>
    </location>
</feature>
<reference evidence="4 5" key="1">
    <citation type="journal article" date="2013" name="Genome Biol.">
        <title>Genome of Acanthamoeba castellanii highlights extensive lateral gene transfer and early evolution of tyrosine kinase signaling.</title>
        <authorList>
            <person name="Clarke M."/>
            <person name="Lohan A.J."/>
            <person name="Liu B."/>
            <person name="Lagkouvardos I."/>
            <person name="Roy S."/>
            <person name="Zafar N."/>
            <person name="Bertelli C."/>
            <person name="Schilde C."/>
            <person name="Kianianmomeni A."/>
            <person name="Burglin T.R."/>
            <person name="Frech C."/>
            <person name="Turcotte B."/>
            <person name="Kopec K.O."/>
            <person name="Synnott J.M."/>
            <person name="Choo C."/>
            <person name="Paponov I."/>
            <person name="Finkler A."/>
            <person name="Soon Heng Tan C."/>
            <person name="Hutchins A.P."/>
            <person name="Weinmeier T."/>
            <person name="Rattei T."/>
            <person name="Chu J.S."/>
            <person name="Gimenez G."/>
            <person name="Irimia M."/>
            <person name="Rigden D.J."/>
            <person name="Fitzpatrick D.A."/>
            <person name="Lorenzo-Morales J."/>
            <person name="Bateman A."/>
            <person name="Chiu C.H."/>
            <person name="Tang P."/>
            <person name="Hegemann P."/>
            <person name="Fromm H."/>
            <person name="Raoult D."/>
            <person name="Greub G."/>
            <person name="Miranda-Saavedra D."/>
            <person name="Chen N."/>
            <person name="Nash P."/>
            <person name="Ginger M.L."/>
            <person name="Horn M."/>
            <person name="Schaap P."/>
            <person name="Caler L."/>
            <person name="Loftus B."/>
        </authorList>
    </citation>
    <scope>NUCLEOTIDE SEQUENCE [LARGE SCALE GENOMIC DNA]</scope>
    <source>
        <strain evidence="4 5">Neff</strain>
    </source>
</reference>
<keyword evidence="1" id="KW-0343">GTPase activation</keyword>
<evidence type="ECO:0000313" key="4">
    <source>
        <dbReference type="EMBL" id="ELR25531.1"/>
    </source>
</evidence>
<dbReference type="RefSeq" id="XP_004368286.1">
    <property type="nucleotide sequence ID" value="XM_004368229.1"/>
</dbReference>
<dbReference type="PROSITE" id="PS50018">
    <property type="entry name" value="RAS_GTPASE_ACTIV_2"/>
    <property type="match status" value="1"/>
</dbReference>